<dbReference type="SUPFAM" id="SSF46785">
    <property type="entry name" value="Winged helix' DNA-binding domain"/>
    <property type="match status" value="1"/>
</dbReference>
<protein>
    <submittedName>
        <fullName evidence="2">MarR family transcriptional regulator</fullName>
    </submittedName>
</protein>
<dbReference type="Gene3D" id="1.10.10.10">
    <property type="entry name" value="Winged helix-like DNA-binding domain superfamily/Winged helix DNA-binding domain"/>
    <property type="match status" value="1"/>
</dbReference>
<dbReference type="PANTHER" id="PTHR39515">
    <property type="entry name" value="CONSERVED PROTEIN"/>
    <property type="match status" value="1"/>
</dbReference>
<dbReference type="GO" id="GO:0003700">
    <property type="term" value="F:DNA-binding transcription factor activity"/>
    <property type="evidence" value="ECO:0007669"/>
    <property type="project" value="InterPro"/>
</dbReference>
<accession>A0A7J9URX1</accession>
<dbReference type="EMBL" id="WHPD01000252">
    <property type="protein sequence ID" value="MPV87262.1"/>
    <property type="molecule type" value="Genomic_DNA"/>
</dbReference>
<dbReference type="OrthoDB" id="69852at2"/>
<evidence type="ECO:0000259" key="1">
    <source>
        <dbReference type="PROSITE" id="PS50995"/>
    </source>
</evidence>
<dbReference type="RefSeq" id="WP_152229816.1">
    <property type="nucleotide sequence ID" value="NZ_BAAAOT010000001.1"/>
</dbReference>
<dbReference type="InterPro" id="IPR000835">
    <property type="entry name" value="HTH_MarR-typ"/>
</dbReference>
<dbReference type="InterPro" id="IPR052526">
    <property type="entry name" value="HTH-type_Bedaq_tolerance"/>
</dbReference>
<dbReference type="PROSITE" id="PS50995">
    <property type="entry name" value="HTH_MARR_2"/>
    <property type="match status" value="1"/>
</dbReference>
<keyword evidence="3" id="KW-1185">Reference proteome</keyword>
<evidence type="ECO:0000313" key="3">
    <source>
        <dbReference type="Proteomes" id="UP000429644"/>
    </source>
</evidence>
<dbReference type="Proteomes" id="UP000429644">
    <property type="component" value="Unassembled WGS sequence"/>
</dbReference>
<dbReference type="AlphaFoldDB" id="A0A7J9URX1"/>
<evidence type="ECO:0000313" key="2">
    <source>
        <dbReference type="EMBL" id="MPV87262.1"/>
    </source>
</evidence>
<feature type="domain" description="HTH marR-type" evidence="1">
    <location>
        <begin position="6"/>
        <end position="140"/>
    </location>
</feature>
<comment type="caution">
    <text evidence="2">The sequence shown here is derived from an EMBL/GenBank/DDBJ whole genome shotgun (WGS) entry which is preliminary data.</text>
</comment>
<proteinExistence type="predicted"/>
<dbReference type="SMART" id="SM00347">
    <property type="entry name" value="HTH_MARR"/>
    <property type="match status" value="1"/>
</dbReference>
<dbReference type="InterPro" id="IPR036388">
    <property type="entry name" value="WH-like_DNA-bd_sf"/>
</dbReference>
<dbReference type="InterPro" id="IPR036390">
    <property type="entry name" value="WH_DNA-bd_sf"/>
</dbReference>
<name>A0A7J9URX1_9MICO</name>
<dbReference type="PANTHER" id="PTHR39515:SF2">
    <property type="entry name" value="HTH-TYPE TRANSCRIPTIONAL REGULATOR RV0880"/>
    <property type="match status" value="1"/>
</dbReference>
<dbReference type="Pfam" id="PF01047">
    <property type="entry name" value="MarR"/>
    <property type="match status" value="1"/>
</dbReference>
<reference evidence="2 3" key="1">
    <citation type="submission" date="2019-10" db="EMBL/GenBank/DDBJ databases">
        <title>Georgenia wutianyii sp. nov. and Georgenia yuyongxinii sp. nov. isolated from plateau pika (Ochotona curzoniae) in the Qinghai-Tibet plateau of China.</title>
        <authorList>
            <person name="Tian Z."/>
        </authorList>
    </citation>
    <scope>NUCLEOTIDE SEQUENCE [LARGE SCALE GENOMIC DNA]</scope>
    <source>
        <strain evidence="2 3">JCM 15130</strain>
    </source>
</reference>
<organism evidence="2 3">
    <name type="scientific">Georgenia ruanii</name>
    <dbReference type="NCBI Taxonomy" id="348442"/>
    <lineage>
        <taxon>Bacteria</taxon>
        <taxon>Bacillati</taxon>
        <taxon>Actinomycetota</taxon>
        <taxon>Actinomycetes</taxon>
        <taxon>Micrococcales</taxon>
        <taxon>Bogoriellaceae</taxon>
        <taxon>Georgenia</taxon>
    </lineage>
</organism>
<sequence>MSEPQPDELLRLADQFRAVLRDAAFLMRSLDVDSGVSSSHLTMLNLLAAGPQRVNVVARHLGIKVPSATEQIIRLEKAGHVHRSPDPSDARAVLVRLSAAGDEVRARENRRRNEALAVELGRLPAADRDAIAAALRALERFDVSLGQSLRAGPGRERTTEAGTTER</sequence>
<gene>
    <name evidence="2" type="ORF">GB882_01170</name>
</gene>